<dbReference type="AlphaFoldDB" id="A0AAW2MJF3"/>
<name>A0AAW2MJF3_9LAMI</name>
<evidence type="ECO:0000313" key="2">
    <source>
        <dbReference type="EMBL" id="KAL0331637.1"/>
    </source>
</evidence>
<accession>A0AAW2MJF3</accession>
<gene>
    <name evidence="2" type="ORF">Sangu_1709200</name>
</gene>
<comment type="caution">
    <text evidence="2">The sequence shown here is derived from an EMBL/GenBank/DDBJ whole genome shotgun (WGS) entry which is preliminary data.</text>
</comment>
<feature type="domain" description="Retrotransposon gag" evidence="1">
    <location>
        <begin position="2"/>
        <end position="94"/>
    </location>
</feature>
<dbReference type="Pfam" id="PF03732">
    <property type="entry name" value="Retrotrans_gag"/>
    <property type="match status" value="1"/>
</dbReference>
<sequence length="132" mass="15836">MKLTTVHLEGKALQWHQVYMKSQLTRESPRWEEYVRVLNDQFRTFLYEDPISELKKLKQTRMIPEYMDRFDEPINYLELTETYGISCFLGGLKDEITLQVRMFKPKMIQEIISLARLQEQALRLSSSKFLEP</sequence>
<evidence type="ECO:0000259" key="1">
    <source>
        <dbReference type="Pfam" id="PF03732"/>
    </source>
</evidence>
<dbReference type="InterPro" id="IPR005162">
    <property type="entry name" value="Retrotrans_gag_dom"/>
</dbReference>
<reference evidence="2" key="1">
    <citation type="submission" date="2020-06" db="EMBL/GenBank/DDBJ databases">
        <authorList>
            <person name="Li T."/>
            <person name="Hu X."/>
            <person name="Zhang T."/>
            <person name="Song X."/>
            <person name="Zhang H."/>
            <person name="Dai N."/>
            <person name="Sheng W."/>
            <person name="Hou X."/>
            <person name="Wei L."/>
        </authorList>
    </citation>
    <scope>NUCLEOTIDE SEQUENCE</scope>
    <source>
        <strain evidence="2">G01</strain>
        <tissue evidence="2">Leaf</tissue>
    </source>
</reference>
<protein>
    <recommendedName>
        <fullName evidence="1">Retrotransposon gag domain-containing protein</fullName>
    </recommendedName>
</protein>
<reference evidence="2" key="2">
    <citation type="journal article" date="2024" name="Plant">
        <title>Genomic evolution and insights into agronomic trait innovations of Sesamum species.</title>
        <authorList>
            <person name="Miao H."/>
            <person name="Wang L."/>
            <person name="Qu L."/>
            <person name="Liu H."/>
            <person name="Sun Y."/>
            <person name="Le M."/>
            <person name="Wang Q."/>
            <person name="Wei S."/>
            <person name="Zheng Y."/>
            <person name="Lin W."/>
            <person name="Duan Y."/>
            <person name="Cao H."/>
            <person name="Xiong S."/>
            <person name="Wang X."/>
            <person name="Wei L."/>
            <person name="Li C."/>
            <person name="Ma Q."/>
            <person name="Ju M."/>
            <person name="Zhao R."/>
            <person name="Li G."/>
            <person name="Mu C."/>
            <person name="Tian Q."/>
            <person name="Mei H."/>
            <person name="Zhang T."/>
            <person name="Gao T."/>
            <person name="Zhang H."/>
        </authorList>
    </citation>
    <scope>NUCLEOTIDE SEQUENCE</scope>
    <source>
        <strain evidence="2">G01</strain>
    </source>
</reference>
<dbReference type="EMBL" id="JACGWK010000010">
    <property type="protein sequence ID" value="KAL0331637.1"/>
    <property type="molecule type" value="Genomic_DNA"/>
</dbReference>
<proteinExistence type="predicted"/>
<organism evidence="2">
    <name type="scientific">Sesamum angustifolium</name>
    <dbReference type="NCBI Taxonomy" id="2727405"/>
    <lineage>
        <taxon>Eukaryota</taxon>
        <taxon>Viridiplantae</taxon>
        <taxon>Streptophyta</taxon>
        <taxon>Embryophyta</taxon>
        <taxon>Tracheophyta</taxon>
        <taxon>Spermatophyta</taxon>
        <taxon>Magnoliopsida</taxon>
        <taxon>eudicotyledons</taxon>
        <taxon>Gunneridae</taxon>
        <taxon>Pentapetalae</taxon>
        <taxon>asterids</taxon>
        <taxon>lamiids</taxon>
        <taxon>Lamiales</taxon>
        <taxon>Pedaliaceae</taxon>
        <taxon>Sesamum</taxon>
    </lineage>
</organism>